<keyword evidence="7 11" id="KW-0479">Metal-binding</keyword>
<dbReference type="Gene3D" id="3.90.340.10">
    <property type="entry name" value="Nitric Oxide Synthase, Chain A, domain 1"/>
    <property type="match status" value="1"/>
</dbReference>
<dbReference type="Gene3D" id="3.90.1230.10">
    <property type="entry name" value="Nitric Oxide Synthase, Chain A, domain 3"/>
    <property type="match status" value="1"/>
</dbReference>
<dbReference type="InterPro" id="IPR036119">
    <property type="entry name" value="NOS_N_sf"/>
</dbReference>
<dbReference type="Proteomes" id="UP001596108">
    <property type="component" value="Unassembled WGS sequence"/>
</dbReference>
<dbReference type="InterPro" id="IPR050607">
    <property type="entry name" value="NOS"/>
</dbReference>
<dbReference type="PIRSF" id="PIRSF037219">
    <property type="entry name" value="NOS_oxygenase"/>
    <property type="match status" value="1"/>
</dbReference>
<dbReference type="PROSITE" id="PS60001">
    <property type="entry name" value="NOS"/>
    <property type="match status" value="1"/>
</dbReference>
<dbReference type="Pfam" id="PF02898">
    <property type="entry name" value="NO_synthase"/>
    <property type="match status" value="1"/>
</dbReference>
<dbReference type="PANTHER" id="PTHR43410">
    <property type="entry name" value="NITRIC OXIDE SYNTHASE OXYGENASE"/>
    <property type="match status" value="1"/>
</dbReference>
<comment type="function">
    <text evidence="2 11">Catalyzes the production of nitric oxide.</text>
</comment>
<dbReference type="SUPFAM" id="SSF56512">
    <property type="entry name" value="Nitric oxide (NO) synthase oxygenase domain"/>
    <property type="match status" value="1"/>
</dbReference>
<keyword evidence="8 11" id="KW-0560">Oxidoreductase</keyword>
<dbReference type="EMBL" id="JBHSNC010000047">
    <property type="protein sequence ID" value="MFC5530815.1"/>
    <property type="molecule type" value="Genomic_DNA"/>
</dbReference>
<keyword evidence="6 11" id="KW-0349">Heme</keyword>
<dbReference type="EC" id="1.14.14.47" evidence="4 11"/>
<comment type="similarity">
    <text evidence="3 11">Belongs to the NOS family. Bacterial NOS oxygenase subfamily.</text>
</comment>
<dbReference type="InterPro" id="IPR017142">
    <property type="entry name" value="Nitric_oxide_synthase_Oase-su"/>
</dbReference>
<dbReference type="PANTHER" id="PTHR43410:SF1">
    <property type="entry name" value="NITRIC OXIDE SYNTHASE"/>
    <property type="match status" value="1"/>
</dbReference>
<dbReference type="InterPro" id="IPR004030">
    <property type="entry name" value="NOS_N"/>
</dbReference>
<evidence type="ECO:0000256" key="4">
    <source>
        <dbReference type="ARBA" id="ARBA00012735"/>
    </source>
</evidence>
<evidence type="ECO:0000256" key="9">
    <source>
        <dbReference type="ARBA" id="ARBA00023004"/>
    </source>
</evidence>
<dbReference type="InterPro" id="IPR044944">
    <property type="entry name" value="NOS_dom_3"/>
</dbReference>
<evidence type="ECO:0000256" key="1">
    <source>
        <dbReference type="ARBA" id="ARBA00001971"/>
    </source>
</evidence>
<evidence type="ECO:0000256" key="3">
    <source>
        <dbReference type="ARBA" id="ARBA00005411"/>
    </source>
</evidence>
<evidence type="ECO:0000259" key="12">
    <source>
        <dbReference type="PROSITE" id="PS60001"/>
    </source>
</evidence>
<organism evidence="13 14">
    <name type="scientific">Cohnella yongneupensis</name>
    <dbReference type="NCBI Taxonomy" id="425006"/>
    <lineage>
        <taxon>Bacteria</taxon>
        <taxon>Bacillati</taxon>
        <taxon>Bacillota</taxon>
        <taxon>Bacilli</taxon>
        <taxon>Bacillales</taxon>
        <taxon>Paenibacillaceae</taxon>
        <taxon>Cohnella</taxon>
    </lineage>
</organism>
<evidence type="ECO:0000256" key="8">
    <source>
        <dbReference type="ARBA" id="ARBA00023002"/>
    </source>
</evidence>
<evidence type="ECO:0000313" key="14">
    <source>
        <dbReference type="Proteomes" id="UP001596108"/>
    </source>
</evidence>
<comment type="caution">
    <text evidence="13">The sequence shown here is derived from an EMBL/GenBank/DDBJ whole genome shotgun (WGS) entry which is preliminary data.</text>
</comment>
<comment type="miscellaneous">
    <text evidence="11">This protein is similar to the oxygenase domain of eukaryotic nitric oxide synthases but lacks the reductase domain which, in eukaryotes, is responsible for transfer of electrons to the ferric heme during nitric oxide synthesis.</text>
</comment>
<keyword evidence="14" id="KW-1185">Reference proteome</keyword>
<comment type="catalytic activity">
    <reaction evidence="10">
        <text>3 reduced [flavodoxin] + 2 L-arginine + 4 O2 = 3 oxidized [flavodoxin] + 2 L-citrulline + 2 nitric oxide + 4 H2O + 5 H(+)</text>
        <dbReference type="Rhea" id="RHEA:52324"/>
        <dbReference type="Rhea" id="RHEA-COMP:10622"/>
        <dbReference type="Rhea" id="RHEA-COMP:10623"/>
        <dbReference type="ChEBI" id="CHEBI:15377"/>
        <dbReference type="ChEBI" id="CHEBI:15378"/>
        <dbReference type="ChEBI" id="CHEBI:15379"/>
        <dbReference type="ChEBI" id="CHEBI:16480"/>
        <dbReference type="ChEBI" id="CHEBI:32682"/>
        <dbReference type="ChEBI" id="CHEBI:57618"/>
        <dbReference type="ChEBI" id="CHEBI:57743"/>
        <dbReference type="ChEBI" id="CHEBI:58210"/>
        <dbReference type="EC" id="1.14.14.47"/>
    </reaction>
</comment>
<name>A0ABW0R3A6_9BACL</name>
<dbReference type="InterPro" id="IPR044943">
    <property type="entry name" value="NOS_dom_1"/>
</dbReference>
<evidence type="ECO:0000256" key="7">
    <source>
        <dbReference type="ARBA" id="ARBA00022723"/>
    </source>
</evidence>
<proteinExistence type="inferred from homology"/>
<dbReference type="InterPro" id="IPR044940">
    <property type="entry name" value="NOS_dom_2"/>
</dbReference>
<evidence type="ECO:0000256" key="10">
    <source>
        <dbReference type="ARBA" id="ARBA00048713"/>
    </source>
</evidence>
<feature type="domain" description="Nitric oxide synthase (NOS)" evidence="12">
    <location>
        <begin position="73"/>
        <end position="80"/>
    </location>
</feature>
<evidence type="ECO:0000256" key="5">
    <source>
        <dbReference type="ARBA" id="ARBA00018859"/>
    </source>
</evidence>
<dbReference type="CDD" id="cd00575">
    <property type="entry name" value="NOS_oxygenase"/>
    <property type="match status" value="1"/>
</dbReference>
<dbReference type="RefSeq" id="WP_378112755.1">
    <property type="nucleotide sequence ID" value="NZ_JBHSNC010000047.1"/>
</dbReference>
<evidence type="ECO:0000256" key="11">
    <source>
        <dbReference type="PIRNR" id="PIRNR037219"/>
    </source>
</evidence>
<comment type="subunit">
    <text evidence="11">Homodimer.</text>
</comment>
<reference evidence="14" key="1">
    <citation type="journal article" date="2019" name="Int. J. Syst. Evol. Microbiol.">
        <title>The Global Catalogue of Microorganisms (GCM) 10K type strain sequencing project: providing services to taxonomists for standard genome sequencing and annotation.</title>
        <authorList>
            <consortium name="The Broad Institute Genomics Platform"/>
            <consortium name="The Broad Institute Genome Sequencing Center for Infectious Disease"/>
            <person name="Wu L."/>
            <person name="Ma J."/>
        </authorList>
    </citation>
    <scope>NUCLEOTIDE SEQUENCE [LARGE SCALE GENOMIC DNA]</scope>
    <source>
        <strain evidence="14">CGMCC 1.18578</strain>
    </source>
</reference>
<evidence type="ECO:0000313" key="13">
    <source>
        <dbReference type="EMBL" id="MFC5530815.1"/>
    </source>
</evidence>
<protein>
    <recommendedName>
        <fullName evidence="5 11">Nitric oxide synthase oxygenase</fullName>
        <ecNumber evidence="4 11">1.14.14.47</ecNumber>
    </recommendedName>
</protein>
<evidence type="ECO:0000256" key="6">
    <source>
        <dbReference type="ARBA" id="ARBA00022617"/>
    </source>
</evidence>
<keyword evidence="9 11" id="KW-0408">Iron</keyword>
<comment type="cofactor">
    <cofactor evidence="1 11">
        <name>heme</name>
        <dbReference type="ChEBI" id="CHEBI:30413"/>
    </cofactor>
</comment>
<gene>
    <name evidence="13" type="ORF">ACFPQ4_15405</name>
</gene>
<sequence>MNNPTSIEPHANPLASEADSFIRDCYRELGESIERTEQRIRQIHEEVARTGTYTHTLEELAHGARMAWRNSNRCIGRLFWNRLHVFDCRGSTTEQSVYEALLRHIEYATNGGEIRSTITVFPPSTVHGNPIRIWNHQLIRYAGYVAPDGGIVGDPASVAFTKACESLGWRGDGTAFDLLPLVIQCGDNAPKVFELPKDIVVEVPIRHPEIDLFPGDVIKWYAVPIIADMRLEIGGISYAAAPFNGWYMGTEIGARNLADKSRYDLLPRIAAAMGLDMSSSLSLWQDRALVELNAAVLHSFRQHGVSIVDHHTAAQQLGTFRKNEEKEGRDVTGRWSWLIPPMSPATTDIFHSSFEDRVLNPNYWSQPAPY</sequence>
<evidence type="ECO:0000256" key="2">
    <source>
        <dbReference type="ARBA" id="ARBA00002642"/>
    </source>
</evidence>
<dbReference type="Gene3D" id="3.90.440.10">
    <property type="entry name" value="Nitric Oxide Synthase,Heme Domain,Chain A domain 2"/>
    <property type="match status" value="1"/>
</dbReference>
<accession>A0ABW0R3A6</accession>